<dbReference type="HAMAP" id="MF_00365">
    <property type="entry name" value="RecF"/>
    <property type="match status" value="1"/>
</dbReference>
<dbReference type="GO" id="GO:0006302">
    <property type="term" value="P:double-strand break repair"/>
    <property type="evidence" value="ECO:0007669"/>
    <property type="project" value="TreeGrafter"/>
</dbReference>
<feature type="domain" description="RecF/RecN/SMC N-terminal" evidence="11">
    <location>
        <begin position="3"/>
        <end position="348"/>
    </location>
</feature>
<feature type="binding site" evidence="9">
    <location>
        <begin position="30"/>
        <end position="37"/>
    </location>
    <ligand>
        <name>ATP</name>
        <dbReference type="ChEBI" id="CHEBI:30616"/>
    </ligand>
</feature>
<sequence>MIISKLTLQNFRSFPEKEITFSPLVTILLGPNACGKTTILEAIFLLATGKSFRVEKDLEMISFKEEIGRVKGSIEITQLDAEQIDLEIVLSKGEVMGIKTPMKKYSVNEVGKRMIDIVGRLKVVLFWPEDLELVTDSPSLRRRYLDFVLIQVDREYRRTLLSYEKGLRQRNRLLEAIREKEAHRHQLIFWDQLLIKNGEYITRRREEYIDFVNKLQISNDKLQIKSKIQNPNYQLEYDRSIISRQRLDQYSQEEVAAGVTLVGPHRDDVKFKIQNSKFKIKNEEYRDLSHYGSRGEQRLAVLWLKLGELAYIEAQTGGKPVLLLDDILSELDHEHRKIIFEVIGNQQTLMTMTDKHFIEKNKLKNAEIIEL</sequence>
<evidence type="ECO:0000256" key="2">
    <source>
        <dbReference type="ARBA" id="ARBA00008016"/>
    </source>
</evidence>
<evidence type="ECO:0000256" key="6">
    <source>
        <dbReference type="ARBA" id="ARBA00022741"/>
    </source>
</evidence>
<dbReference type="GO" id="GO:0005737">
    <property type="term" value="C:cytoplasm"/>
    <property type="evidence" value="ECO:0007669"/>
    <property type="project" value="UniProtKB-SubCell"/>
</dbReference>
<comment type="function">
    <text evidence="9 10">The RecF protein is involved in DNA metabolism; it is required for DNA replication and normal SOS inducibility. RecF binds preferentially to single-stranded, linear DNA. It also seems to bind ATP.</text>
</comment>
<keyword evidence="6 9" id="KW-0547">Nucleotide-binding</keyword>
<evidence type="ECO:0000313" key="13">
    <source>
        <dbReference type="Proteomes" id="UP000176609"/>
    </source>
</evidence>
<dbReference type="Gene3D" id="3.40.50.300">
    <property type="entry name" value="P-loop containing nucleotide triphosphate hydrolases"/>
    <property type="match status" value="1"/>
</dbReference>
<dbReference type="Pfam" id="PF02463">
    <property type="entry name" value="SMC_N"/>
    <property type="match status" value="1"/>
</dbReference>
<dbReference type="EMBL" id="MFJR01000015">
    <property type="protein sequence ID" value="OGG25765.1"/>
    <property type="molecule type" value="Genomic_DNA"/>
</dbReference>
<protein>
    <recommendedName>
        <fullName evidence="3 9">DNA replication and repair protein RecF</fullName>
    </recommendedName>
</protein>
<dbReference type="GO" id="GO:0009432">
    <property type="term" value="P:SOS response"/>
    <property type="evidence" value="ECO:0007669"/>
    <property type="project" value="UniProtKB-UniRule"/>
</dbReference>
<proteinExistence type="inferred from homology"/>
<keyword evidence="9 10" id="KW-0742">SOS response</keyword>
<gene>
    <name evidence="9" type="primary">recF</name>
    <name evidence="12" type="ORF">A2960_05485</name>
</gene>
<dbReference type="InterPro" id="IPR018078">
    <property type="entry name" value="DNA-binding_RecF_CS"/>
</dbReference>
<dbReference type="GO" id="GO:0000731">
    <property type="term" value="P:DNA synthesis involved in DNA repair"/>
    <property type="evidence" value="ECO:0007669"/>
    <property type="project" value="TreeGrafter"/>
</dbReference>
<evidence type="ECO:0000256" key="7">
    <source>
        <dbReference type="ARBA" id="ARBA00022840"/>
    </source>
</evidence>
<evidence type="ECO:0000256" key="5">
    <source>
        <dbReference type="ARBA" id="ARBA00022705"/>
    </source>
</evidence>
<dbReference type="PANTHER" id="PTHR32182">
    <property type="entry name" value="DNA REPLICATION AND REPAIR PROTEIN RECF"/>
    <property type="match status" value="1"/>
</dbReference>
<keyword evidence="7 9" id="KW-0067">ATP-binding</keyword>
<evidence type="ECO:0000259" key="11">
    <source>
        <dbReference type="Pfam" id="PF02463"/>
    </source>
</evidence>
<dbReference type="PANTHER" id="PTHR32182:SF0">
    <property type="entry name" value="DNA REPLICATION AND REPAIR PROTEIN RECF"/>
    <property type="match status" value="1"/>
</dbReference>
<keyword evidence="9 10" id="KW-0234">DNA repair</keyword>
<comment type="similarity">
    <text evidence="2 9 10">Belongs to the RecF family.</text>
</comment>
<evidence type="ECO:0000256" key="10">
    <source>
        <dbReference type="RuleBase" id="RU000578"/>
    </source>
</evidence>
<dbReference type="PROSITE" id="PS00617">
    <property type="entry name" value="RECF_1"/>
    <property type="match status" value="1"/>
</dbReference>
<comment type="caution">
    <text evidence="12">The sequence shown here is derived from an EMBL/GenBank/DDBJ whole genome shotgun (WGS) entry which is preliminary data.</text>
</comment>
<evidence type="ECO:0000256" key="4">
    <source>
        <dbReference type="ARBA" id="ARBA00022490"/>
    </source>
</evidence>
<dbReference type="GO" id="GO:0003697">
    <property type="term" value="F:single-stranded DNA binding"/>
    <property type="evidence" value="ECO:0007669"/>
    <property type="project" value="UniProtKB-UniRule"/>
</dbReference>
<dbReference type="Proteomes" id="UP000176609">
    <property type="component" value="Unassembled WGS sequence"/>
</dbReference>
<evidence type="ECO:0000256" key="9">
    <source>
        <dbReference type="HAMAP-Rule" id="MF_00365"/>
    </source>
</evidence>
<dbReference type="SUPFAM" id="SSF52540">
    <property type="entry name" value="P-loop containing nucleoside triphosphate hydrolases"/>
    <property type="match status" value="1"/>
</dbReference>
<dbReference type="InterPro" id="IPR042174">
    <property type="entry name" value="RecF_2"/>
</dbReference>
<dbReference type="Gene3D" id="1.20.1050.90">
    <property type="entry name" value="RecF/RecN/SMC, N-terminal domain"/>
    <property type="match status" value="1"/>
</dbReference>
<dbReference type="InterPro" id="IPR003395">
    <property type="entry name" value="RecF/RecN/SMC_N"/>
</dbReference>
<dbReference type="NCBIfam" id="TIGR00611">
    <property type="entry name" value="recf"/>
    <property type="match status" value="1"/>
</dbReference>
<dbReference type="AlphaFoldDB" id="A0A1F6AM50"/>
<dbReference type="InterPro" id="IPR027417">
    <property type="entry name" value="P-loop_NTPase"/>
</dbReference>
<dbReference type="GO" id="GO:0006260">
    <property type="term" value="P:DNA replication"/>
    <property type="evidence" value="ECO:0007669"/>
    <property type="project" value="UniProtKB-UniRule"/>
</dbReference>
<keyword evidence="5 9" id="KW-0235">DNA replication</keyword>
<name>A0A1F6AM50_9BACT</name>
<keyword evidence="4 9" id="KW-0963">Cytoplasm</keyword>
<dbReference type="InterPro" id="IPR001238">
    <property type="entry name" value="DNA-binding_RecF"/>
</dbReference>
<organism evidence="12 13">
    <name type="scientific">Candidatus Gottesmanbacteria bacterium RIFCSPLOWO2_01_FULL_39_12b</name>
    <dbReference type="NCBI Taxonomy" id="1798388"/>
    <lineage>
        <taxon>Bacteria</taxon>
        <taxon>Candidatus Gottesmaniibacteriota</taxon>
    </lineage>
</organism>
<keyword evidence="8 9" id="KW-0238">DNA-binding</keyword>
<accession>A0A1F6AM50</accession>
<evidence type="ECO:0000256" key="3">
    <source>
        <dbReference type="ARBA" id="ARBA00020170"/>
    </source>
</evidence>
<dbReference type="PROSITE" id="PS00618">
    <property type="entry name" value="RECF_2"/>
    <property type="match status" value="1"/>
</dbReference>
<evidence type="ECO:0000256" key="1">
    <source>
        <dbReference type="ARBA" id="ARBA00004496"/>
    </source>
</evidence>
<evidence type="ECO:0000313" key="12">
    <source>
        <dbReference type="EMBL" id="OGG25765.1"/>
    </source>
</evidence>
<keyword evidence="9 10" id="KW-0227">DNA damage</keyword>
<evidence type="ECO:0000256" key="8">
    <source>
        <dbReference type="ARBA" id="ARBA00023125"/>
    </source>
</evidence>
<reference evidence="12 13" key="1">
    <citation type="journal article" date="2016" name="Nat. Commun.">
        <title>Thousands of microbial genomes shed light on interconnected biogeochemical processes in an aquifer system.</title>
        <authorList>
            <person name="Anantharaman K."/>
            <person name="Brown C.T."/>
            <person name="Hug L.A."/>
            <person name="Sharon I."/>
            <person name="Castelle C.J."/>
            <person name="Probst A.J."/>
            <person name="Thomas B.C."/>
            <person name="Singh A."/>
            <person name="Wilkins M.J."/>
            <person name="Karaoz U."/>
            <person name="Brodie E.L."/>
            <person name="Williams K.H."/>
            <person name="Hubbard S.S."/>
            <person name="Banfield J.F."/>
        </authorList>
    </citation>
    <scope>NUCLEOTIDE SEQUENCE [LARGE SCALE GENOMIC DNA]</scope>
</reference>
<comment type="subcellular location">
    <subcellularLocation>
        <location evidence="1 9 10">Cytoplasm</location>
    </subcellularLocation>
</comment>
<dbReference type="GO" id="GO:0005524">
    <property type="term" value="F:ATP binding"/>
    <property type="evidence" value="ECO:0007669"/>
    <property type="project" value="UniProtKB-UniRule"/>
</dbReference>